<evidence type="ECO:0008006" key="4">
    <source>
        <dbReference type="Google" id="ProtNLM"/>
    </source>
</evidence>
<dbReference type="eggNOG" id="COG3247">
    <property type="taxonomic scope" value="Bacteria"/>
</dbReference>
<feature type="transmembrane region" description="Helical" evidence="1">
    <location>
        <begin position="106"/>
        <end position="128"/>
    </location>
</feature>
<evidence type="ECO:0000313" key="2">
    <source>
        <dbReference type="EMBL" id="EIC27910.1"/>
    </source>
</evidence>
<evidence type="ECO:0000256" key="1">
    <source>
        <dbReference type="SAM" id="Phobius"/>
    </source>
</evidence>
<dbReference type="PANTHER" id="PTHR34989">
    <property type="entry name" value="PROTEIN HDED"/>
    <property type="match status" value="1"/>
</dbReference>
<keyword evidence="1" id="KW-1133">Transmembrane helix</keyword>
<dbReference type="PANTHER" id="PTHR34989:SF1">
    <property type="entry name" value="PROTEIN HDED"/>
    <property type="match status" value="1"/>
</dbReference>
<protein>
    <recommendedName>
        <fullName evidence="4">HdeD family acid-resistance protein</fullName>
    </recommendedName>
</protein>
<dbReference type="HOGENOM" id="CLU_091585_2_1_6"/>
<gene>
    <name evidence="2" type="ORF">Metal_0040</name>
</gene>
<accession>H8GJV1</accession>
<dbReference type="GO" id="GO:0005886">
    <property type="term" value="C:plasma membrane"/>
    <property type="evidence" value="ECO:0007669"/>
    <property type="project" value="TreeGrafter"/>
</dbReference>
<feature type="transmembrane region" description="Helical" evidence="1">
    <location>
        <begin position="140"/>
        <end position="159"/>
    </location>
</feature>
<keyword evidence="1" id="KW-0812">Transmembrane</keyword>
<dbReference type="InterPro" id="IPR005325">
    <property type="entry name" value="DUF308_memb"/>
</dbReference>
<name>H8GJV1_METAL</name>
<dbReference type="Proteomes" id="UP000005090">
    <property type="component" value="Chromosome"/>
</dbReference>
<proteinExistence type="predicted"/>
<dbReference type="RefSeq" id="WP_005368423.1">
    <property type="nucleotide sequence ID" value="NZ_CM001475.1"/>
</dbReference>
<dbReference type="AlphaFoldDB" id="H8GJV1"/>
<feature type="transmembrane region" description="Helical" evidence="1">
    <location>
        <begin position="52"/>
        <end position="70"/>
    </location>
</feature>
<evidence type="ECO:0000313" key="3">
    <source>
        <dbReference type="Proteomes" id="UP000005090"/>
    </source>
</evidence>
<sequence length="193" mass="21829">MNTKEHIDIEIRLIQERMQHYFHRHWKLFLAEGIIFILLGFCAIVVPRFFSVAVVIFLGWLILFGGIVHISRALLFSGMPGFGLWLFIGILQAVLGYLFIVRPASGILTLTMLITLYFALEGIAKISLAFRMRPLPSWRMILFNGITGLAFALIVVIAWPETSQWLLGLFLGINMVFLGAALAKIGLHHKVSY</sequence>
<reference evidence="2 3" key="1">
    <citation type="journal article" date="2013" name="Genome Announc.">
        <title>Genome Sequence of the Obligate Gammaproteobacterial Methanotroph Methylomicrobium album Strain BG8.</title>
        <authorList>
            <person name="Kits K.D."/>
            <person name="Kalyuzhnaya M.G."/>
            <person name="Klotz M.G."/>
            <person name="Jetten M.S."/>
            <person name="Op den Camp H.J."/>
            <person name="Vuilleumier S."/>
            <person name="Bringel F."/>
            <person name="Dispirito A.A."/>
            <person name="Murrell J.C."/>
            <person name="Bruce D."/>
            <person name="Cheng J.F."/>
            <person name="Copeland A."/>
            <person name="Goodwin L."/>
            <person name="Hauser L."/>
            <person name="Lajus A."/>
            <person name="Land M.L."/>
            <person name="Lapidus A."/>
            <person name="Lucas S."/>
            <person name="Medigue C."/>
            <person name="Pitluck S."/>
            <person name="Woyke T."/>
            <person name="Zeytun A."/>
            <person name="Stein L.Y."/>
        </authorList>
    </citation>
    <scope>NUCLEOTIDE SEQUENCE [LARGE SCALE GENOMIC DNA]</scope>
    <source>
        <strain evidence="2 3">BG8</strain>
    </source>
</reference>
<dbReference type="EMBL" id="CM001475">
    <property type="protein sequence ID" value="EIC27910.1"/>
    <property type="molecule type" value="Genomic_DNA"/>
</dbReference>
<keyword evidence="3" id="KW-1185">Reference proteome</keyword>
<keyword evidence="1" id="KW-0472">Membrane</keyword>
<dbReference type="Pfam" id="PF03729">
    <property type="entry name" value="DUF308"/>
    <property type="match status" value="1"/>
</dbReference>
<feature type="transmembrane region" description="Helical" evidence="1">
    <location>
        <begin position="165"/>
        <end position="187"/>
    </location>
</feature>
<dbReference type="InterPro" id="IPR052712">
    <property type="entry name" value="Acid_resist_chaperone_HdeD"/>
</dbReference>
<dbReference type="STRING" id="686340.Metal_0040"/>
<feature type="transmembrane region" description="Helical" evidence="1">
    <location>
        <begin position="82"/>
        <end position="100"/>
    </location>
</feature>
<organism evidence="2 3">
    <name type="scientific">Methylomicrobium album BG8</name>
    <dbReference type="NCBI Taxonomy" id="686340"/>
    <lineage>
        <taxon>Bacteria</taxon>
        <taxon>Pseudomonadati</taxon>
        <taxon>Pseudomonadota</taxon>
        <taxon>Gammaproteobacteria</taxon>
        <taxon>Methylococcales</taxon>
        <taxon>Methylococcaceae</taxon>
        <taxon>Methylomicrobium</taxon>
    </lineage>
</organism>
<feature type="transmembrane region" description="Helical" evidence="1">
    <location>
        <begin position="28"/>
        <end position="46"/>
    </location>
</feature>